<dbReference type="AlphaFoldDB" id="A0A0G4I741"/>
<feature type="region of interest" description="Disordered" evidence="2">
    <location>
        <begin position="1"/>
        <end position="73"/>
    </location>
</feature>
<reference evidence="3" key="1">
    <citation type="submission" date="2014-11" db="EMBL/GenBank/DDBJ databases">
        <authorList>
            <person name="Otto D Thomas"/>
            <person name="Naeem Raeece"/>
        </authorList>
    </citation>
    <scope>NUCLEOTIDE SEQUENCE</scope>
</reference>
<sequence>MSDALGADGGSLGEADEGERGAPPSPSDNGHRPTSPLSEGDKGEVPEKRKGVVTIIADSPKNTGMIPRRAKPNPTLERLVGEELEKSRFVLDAVVDRRDVFLTVNSDPKSQKKDQDLYLTYKLLPLLNRGLAALHVHLDRAVKDPSVLLEENGGNGNNEETPTPRLEMEQPIESMDPDQLAAKIAEEADAPHNKPFNPLTWLAQYLMRNHPEKCTPEKPLEAKRDRIFFSELKHFVENEKGIREGLRRSLFGDLREPFEAAQRRCPEGRLTVAALPLFVDCLDSHWNLRGELRNAIPASEYSRAIGDGVGGAAERLEVERGSGVEREELAEALRERSGRNAAMTLEDTKLWWENMLRRSEFEMIPYERLREALEEKEKGIANVRSVRKESFEERRRLAEEAAIVAEQQASRVAFAEACNAAVEDPQLQKVLAGERRLGGSGDETQPGALPSVSGEGVRVLRVLLSLRGFPPNLPAEGDDEELWNDRDFEAVLGFQEAHGLQRTGVVDGDLLKRLMDAVRFERELQAFAKRAAELMLTAPE</sequence>
<dbReference type="InterPro" id="IPR036365">
    <property type="entry name" value="PGBD-like_sf"/>
</dbReference>
<dbReference type="VEuPathDB" id="CryptoDB:Cvel_11572"/>
<name>A0A0G4I741_9ALVE</name>
<feature type="compositionally biased region" description="Basic and acidic residues" evidence="2">
    <location>
        <begin position="39"/>
        <end position="50"/>
    </location>
</feature>
<proteinExistence type="predicted"/>
<organism evidence="3">
    <name type="scientific">Chromera velia CCMP2878</name>
    <dbReference type="NCBI Taxonomy" id="1169474"/>
    <lineage>
        <taxon>Eukaryota</taxon>
        <taxon>Sar</taxon>
        <taxon>Alveolata</taxon>
        <taxon>Colpodellida</taxon>
        <taxon>Chromeraceae</taxon>
        <taxon>Chromera</taxon>
    </lineage>
</organism>
<accession>A0A0G4I741</accession>
<dbReference type="EMBL" id="CDMZ01005405">
    <property type="protein sequence ID" value="CEM52875.1"/>
    <property type="molecule type" value="Genomic_DNA"/>
</dbReference>
<gene>
    <name evidence="3" type="ORF">Cvel_11572</name>
</gene>
<evidence type="ECO:0000256" key="1">
    <source>
        <dbReference type="SAM" id="Coils"/>
    </source>
</evidence>
<dbReference type="SUPFAM" id="SSF47090">
    <property type="entry name" value="PGBD-like"/>
    <property type="match status" value="1"/>
</dbReference>
<evidence type="ECO:0000256" key="2">
    <source>
        <dbReference type="SAM" id="MobiDB-lite"/>
    </source>
</evidence>
<protein>
    <submittedName>
        <fullName evidence="3">Uncharacterized protein</fullName>
    </submittedName>
</protein>
<evidence type="ECO:0000313" key="3">
    <source>
        <dbReference type="EMBL" id="CEM52875.1"/>
    </source>
</evidence>
<keyword evidence="1" id="KW-0175">Coiled coil</keyword>
<feature type="coiled-coil region" evidence="1">
    <location>
        <begin position="366"/>
        <end position="408"/>
    </location>
</feature>